<dbReference type="Proteomes" id="UP000180254">
    <property type="component" value="Unassembled WGS sequence"/>
</dbReference>
<name>A0A1S1V528_9FIRM</name>
<accession>A0A1S1V528</accession>
<gene>
    <name evidence="2" type="ORF">EUAN_17890</name>
</gene>
<evidence type="ECO:0000259" key="1">
    <source>
        <dbReference type="Pfam" id="PF13203"/>
    </source>
</evidence>
<dbReference type="STRING" id="39480.EUAN_17890"/>
<evidence type="ECO:0000313" key="3">
    <source>
        <dbReference type="Proteomes" id="UP000180254"/>
    </source>
</evidence>
<dbReference type="InterPro" id="IPR025154">
    <property type="entry name" value="Put_metallopeptidase_dom"/>
</dbReference>
<dbReference type="EMBL" id="MKIE01000007">
    <property type="protein sequence ID" value="OHW61786.1"/>
    <property type="molecule type" value="Genomic_DNA"/>
</dbReference>
<dbReference type="Pfam" id="PF13203">
    <property type="entry name" value="DUF2201_N"/>
    <property type="match status" value="1"/>
</dbReference>
<feature type="domain" description="Putative metallopeptidase" evidence="1">
    <location>
        <begin position="6"/>
        <end position="260"/>
    </location>
</feature>
<dbReference type="Gene3D" id="3.40.50.410">
    <property type="entry name" value="von Willebrand factor, type A domain"/>
    <property type="match status" value="1"/>
</dbReference>
<dbReference type="InterPro" id="IPR036465">
    <property type="entry name" value="vWFA_dom_sf"/>
</dbReference>
<reference evidence="2 3" key="1">
    <citation type="submission" date="2016-09" db="EMBL/GenBank/DDBJ databases">
        <title>Genome sequence of Eubacterium angustum.</title>
        <authorList>
            <person name="Poehlein A."/>
            <person name="Daniel R."/>
        </authorList>
    </citation>
    <scope>NUCLEOTIDE SEQUENCE [LARGE SCALE GENOMIC DNA]</scope>
    <source>
        <strain evidence="2 3">DSM 1989</strain>
    </source>
</reference>
<protein>
    <recommendedName>
        <fullName evidence="1">Putative metallopeptidase domain-containing protein</fullName>
    </recommendedName>
</protein>
<evidence type="ECO:0000313" key="2">
    <source>
        <dbReference type="EMBL" id="OHW61786.1"/>
    </source>
</evidence>
<comment type="caution">
    <text evidence="2">The sequence shown here is derived from an EMBL/GenBank/DDBJ whole genome shotgun (WGS) entry which is preliminary data.</text>
</comment>
<dbReference type="SUPFAM" id="SSF53300">
    <property type="entry name" value="vWA-like"/>
    <property type="match status" value="1"/>
</dbReference>
<organism evidence="2 3">
    <name type="scientific">Andreesenia angusta</name>
    <dbReference type="NCBI Taxonomy" id="39480"/>
    <lineage>
        <taxon>Bacteria</taxon>
        <taxon>Bacillati</taxon>
        <taxon>Bacillota</taxon>
        <taxon>Tissierellia</taxon>
        <taxon>Tissierellales</taxon>
        <taxon>Gottschalkiaceae</taxon>
        <taxon>Andreesenia</taxon>
    </lineage>
</organism>
<proteinExistence type="predicted"/>
<dbReference type="AlphaFoldDB" id="A0A1S1V528"/>
<keyword evidence="3" id="KW-1185">Reference proteome</keyword>
<sequence>MDTRREVDKLKLELIMTKPFFGNVLYSLELKDDSDIKAVVESDGLYIKYNEKLIEESRLSVSRLRYAILHEMYRILLLHEYRREYRDSRIWNIACDMVIEHRLSAILEQEFGKLNPPPSYDPSRGLYLNKFIVFDEERFRRETEENIYRKLMKNYSENSGEIAYLDEVFSLNLKKSDLKSRRESSADTKQENAEMQKNRIKSIVAESVTKDRLAGSDSAEGSKILGRIEGKKINWLSILRRHLQVKTTEDTSFAYPDSRFQWNDMVIPDFEPREDFLDLLIVLDLSSSIEKREIDQMLFQIKNLSEQFSLNGRVIGFSTEVVLDKPLNTKEIEKNIERYAFGGTDWNCVPKYVAEKRIGYGFAITITDGGFYTAPEDMHNHMWILTEGSVMRYSVINRVVEL</sequence>
<dbReference type="PANTHER" id="PTHR38730">
    <property type="entry name" value="SLL7028 PROTEIN"/>
    <property type="match status" value="1"/>
</dbReference>
<dbReference type="PANTHER" id="PTHR38730:SF1">
    <property type="entry name" value="SLL7028 PROTEIN"/>
    <property type="match status" value="1"/>
</dbReference>